<name>A0ACC1U6V8_9AGAR</name>
<comment type="caution">
    <text evidence="1">The sequence shown here is derived from an EMBL/GenBank/DDBJ whole genome shotgun (WGS) entry which is preliminary data.</text>
</comment>
<proteinExistence type="predicted"/>
<organism evidence="1 2">
    <name type="scientific">Lentinula aff. lateritia</name>
    <dbReference type="NCBI Taxonomy" id="2804960"/>
    <lineage>
        <taxon>Eukaryota</taxon>
        <taxon>Fungi</taxon>
        <taxon>Dikarya</taxon>
        <taxon>Basidiomycota</taxon>
        <taxon>Agaricomycotina</taxon>
        <taxon>Agaricomycetes</taxon>
        <taxon>Agaricomycetidae</taxon>
        <taxon>Agaricales</taxon>
        <taxon>Marasmiineae</taxon>
        <taxon>Omphalotaceae</taxon>
        <taxon>Lentinula</taxon>
    </lineage>
</organism>
<reference evidence="1" key="1">
    <citation type="submission" date="2022-09" db="EMBL/GenBank/DDBJ databases">
        <title>A Global Phylogenomic Analysis of the Shiitake Genus Lentinula.</title>
        <authorList>
            <consortium name="DOE Joint Genome Institute"/>
            <person name="Sierra-Patev S."/>
            <person name="Min B."/>
            <person name="Naranjo-Ortiz M."/>
            <person name="Looney B."/>
            <person name="Konkel Z."/>
            <person name="Slot J.C."/>
            <person name="Sakamoto Y."/>
            <person name="Steenwyk J.L."/>
            <person name="Rokas A."/>
            <person name="Carro J."/>
            <person name="Camarero S."/>
            <person name="Ferreira P."/>
            <person name="Molpeceres G."/>
            <person name="Ruiz-Duenas F.J."/>
            <person name="Serrano A."/>
            <person name="Henrissat B."/>
            <person name="Drula E."/>
            <person name="Hughes K.W."/>
            <person name="Mata J.L."/>
            <person name="Ishikawa N.K."/>
            <person name="Vargas-Isla R."/>
            <person name="Ushijima S."/>
            <person name="Smith C.A."/>
            <person name="Ahrendt S."/>
            <person name="Andreopoulos W."/>
            <person name="He G."/>
            <person name="Labutti K."/>
            <person name="Lipzen A."/>
            <person name="Ng V."/>
            <person name="Riley R."/>
            <person name="Sandor L."/>
            <person name="Barry K."/>
            <person name="Martinez A.T."/>
            <person name="Xiao Y."/>
            <person name="Gibbons J.G."/>
            <person name="Terashima K."/>
            <person name="Grigoriev I.V."/>
            <person name="Hibbett D.S."/>
        </authorList>
    </citation>
    <scope>NUCLEOTIDE SEQUENCE</scope>
    <source>
        <strain evidence="1">TMI1499</strain>
    </source>
</reference>
<evidence type="ECO:0000313" key="2">
    <source>
        <dbReference type="Proteomes" id="UP001163835"/>
    </source>
</evidence>
<dbReference type="EMBL" id="MU795015">
    <property type="protein sequence ID" value="KAJ3812723.1"/>
    <property type="molecule type" value="Genomic_DNA"/>
</dbReference>
<evidence type="ECO:0000313" key="1">
    <source>
        <dbReference type="EMBL" id="KAJ3812723.1"/>
    </source>
</evidence>
<accession>A0ACC1U6V8</accession>
<sequence length="104" mass="12386">MKQSRPTNRGALTCPERRPRAKNVVDHIPRPANAFMLFRSDFVKQRHKPGSFETNHCSSSKDIGTRWKLLTDEDKAVWYMKATIEKAKHQEMYPDYRYRPSYRK</sequence>
<gene>
    <name evidence="1" type="ORF">F5876DRAFT_36779</name>
</gene>
<keyword evidence="2" id="KW-1185">Reference proteome</keyword>
<dbReference type="Proteomes" id="UP001163835">
    <property type="component" value="Unassembled WGS sequence"/>
</dbReference>
<feature type="non-terminal residue" evidence="1">
    <location>
        <position position="104"/>
    </location>
</feature>
<protein>
    <submittedName>
        <fullName evidence="1">High mobility group box domain-containing protein</fullName>
    </submittedName>
</protein>